<dbReference type="InParanoid" id="A0A0P0V2N7"/>
<dbReference type="EMBL" id="AP014957">
    <property type="protein sequence ID" value="BAS72226.1"/>
    <property type="molecule type" value="Genomic_DNA"/>
</dbReference>
<evidence type="ECO:0000256" key="1">
    <source>
        <dbReference type="SAM" id="MobiDB-lite"/>
    </source>
</evidence>
<gene>
    <name evidence="2" type="ordered locus">Os01g0379601</name>
    <name evidence="2" type="ORF">OSNPB_010379601</name>
</gene>
<name>A0A0P0V2N7_ORYSJ</name>
<organism evidence="2 3">
    <name type="scientific">Oryza sativa subsp. japonica</name>
    <name type="common">Rice</name>
    <dbReference type="NCBI Taxonomy" id="39947"/>
    <lineage>
        <taxon>Eukaryota</taxon>
        <taxon>Viridiplantae</taxon>
        <taxon>Streptophyta</taxon>
        <taxon>Embryophyta</taxon>
        <taxon>Tracheophyta</taxon>
        <taxon>Spermatophyta</taxon>
        <taxon>Magnoliopsida</taxon>
        <taxon>Liliopsida</taxon>
        <taxon>Poales</taxon>
        <taxon>Poaceae</taxon>
        <taxon>BOP clade</taxon>
        <taxon>Oryzoideae</taxon>
        <taxon>Oryzeae</taxon>
        <taxon>Oryzinae</taxon>
        <taxon>Oryza</taxon>
        <taxon>Oryza sativa</taxon>
    </lineage>
</organism>
<evidence type="ECO:0000313" key="3">
    <source>
        <dbReference type="Proteomes" id="UP000059680"/>
    </source>
</evidence>
<keyword evidence="3" id="KW-1185">Reference proteome</keyword>
<dbReference type="Proteomes" id="UP000059680">
    <property type="component" value="Chromosome 1"/>
</dbReference>
<proteinExistence type="predicted"/>
<dbReference type="PaxDb" id="39947-A0A0P0V2N7"/>
<reference evidence="2 3" key="2">
    <citation type="journal article" date="2013" name="Plant Cell Physiol.">
        <title>Rice Annotation Project Database (RAP-DB): an integrative and interactive database for rice genomics.</title>
        <authorList>
            <person name="Sakai H."/>
            <person name="Lee S.S."/>
            <person name="Tanaka T."/>
            <person name="Numa H."/>
            <person name="Kim J."/>
            <person name="Kawahara Y."/>
            <person name="Wakimoto H."/>
            <person name="Yang C.C."/>
            <person name="Iwamoto M."/>
            <person name="Abe T."/>
            <person name="Yamada Y."/>
            <person name="Muto A."/>
            <person name="Inokuchi H."/>
            <person name="Ikemura T."/>
            <person name="Matsumoto T."/>
            <person name="Sasaki T."/>
            <person name="Itoh T."/>
        </authorList>
    </citation>
    <scope>NUCLEOTIDE SEQUENCE [LARGE SCALE GENOMIC DNA]</scope>
    <source>
        <strain evidence="3">cv. Nipponbare</strain>
    </source>
</reference>
<reference evidence="2 3" key="3">
    <citation type="journal article" date="2013" name="Rice">
        <title>Improvement of the Oryza sativa Nipponbare reference genome using next generation sequence and optical map data.</title>
        <authorList>
            <person name="Kawahara Y."/>
            <person name="de la Bastide M."/>
            <person name="Hamilton J.P."/>
            <person name="Kanamori H."/>
            <person name="McCombie W.R."/>
            <person name="Ouyang S."/>
            <person name="Schwartz D.C."/>
            <person name="Tanaka T."/>
            <person name="Wu J."/>
            <person name="Zhou S."/>
            <person name="Childs K.L."/>
            <person name="Davidson R.M."/>
            <person name="Lin H."/>
            <person name="Quesada-Ocampo L."/>
            <person name="Vaillancourt B."/>
            <person name="Sakai H."/>
            <person name="Lee S.S."/>
            <person name="Kim J."/>
            <person name="Numa H."/>
            <person name="Itoh T."/>
            <person name="Buell C.R."/>
            <person name="Matsumoto T."/>
        </authorList>
    </citation>
    <scope>NUCLEOTIDE SEQUENCE [LARGE SCALE GENOMIC DNA]</scope>
    <source>
        <strain evidence="3">cv. Nipponbare</strain>
    </source>
</reference>
<feature type="region of interest" description="Disordered" evidence="1">
    <location>
        <begin position="71"/>
        <end position="91"/>
    </location>
</feature>
<sequence>MVTEETATSVKASPAGGVSVRHAHTVAITMAASLELGVGAIVPAQRQPLTGWHSVDSVTSSLTGMASVRARDGFPVDDGSAQSGWRGRLPA</sequence>
<dbReference type="AlphaFoldDB" id="A0A0P0V2N7"/>
<reference evidence="3" key="1">
    <citation type="journal article" date="2005" name="Nature">
        <title>The map-based sequence of the rice genome.</title>
        <authorList>
            <consortium name="International rice genome sequencing project (IRGSP)"/>
            <person name="Matsumoto T."/>
            <person name="Wu J."/>
            <person name="Kanamori H."/>
            <person name="Katayose Y."/>
            <person name="Fujisawa M."/>
            <person name="Namiki N."/>
            <person name="Mizuno H."/>
            <person name="Yamamoto K."/>
            <person name="Antonio B.A."/>
            <person name="Baba T."/>
            <person name="Sakata K."/>
            <person name="Nagamura Y."/>
            <person name="Aoki H."/>
            <person name="Arikawa K."/>
            <person name="Arita K."/>
            <person name="Bito T."/>
            <person name="Chiden Y."/>
            <person name="Fujitsuka N."/>
            <person name="Fukunaka R."/>
            <person name="Hamada M."/>
            <person name="Harada C."/>
            <person name="Hayashi A."/>
            <person name="Hijishita S."/>
            <person name="Honda M."/>
            <person name="Hosokawa S."/>
            <person name="Ichikawa Y."/>
            <person name="Idonuma A."/>
            <person name="Iijima M."/>
            <person name="Ikeda M."/>
            <person name="Ikeno M."/>
            <person name="Ito K."/>
            <person name="Ito S."/>
            <person name="Ito T."/>
            <person name="Ito Y."/>
            <person name="Ito Y."/>
            <person name="Iwabuchi A."/>
            <person name="Kamiya K."/>
            <person name="Karasawa W."/>
            <person name="Kurita K."/>
            <person name="Katagiri S."/>
            <person name="Kikuta A."/>
            <person name="Kobayashi H."/>
            <person name="Kobayashi N."/>
            <person name="Machita K."/>
            <person name="Maehara T."/>
            <person name="Masukawa M."/>
            <person name="Mizubayashi T."/>
            <person name="Mukai Y."/>
            <person name="Nagasaki H."/>
            <person name="Nagata Y."/>
            <person name="Naito S."/>
            <person name="Nakashima M."/>
            <person name="Nakama Y."/>
            <person name="Nakamichi Y."/>
            <person name="Nakamura M."/>
            <person name="Meguro A."/>
            <person name="Negishi M."/>
            <person name="Ohta I."/>
            <person name="Ohta T."/>
            <person name="Okamoto M."/>
            <person name="Ono N."/>
            <person name="Saji S."/>
            <person name="Sakaguchi M."/>
            <person name="Sakai K."/>
            <person name="Shibata M."/>
            <person name="Shimokawa T."/>
            <person name="Song J."/>
            <person name="Takazaki Y."/>
            <person name="Terasawa K."/>
            <person name="Tsugane M."/>
            <person name="Tsuji K."/>
            <person name="Ueda S."/>
            <person name="Waki K."/>
            <person name="Yamagata H."/>
            <person name="Yamamoto M."/>
            <person name="Yamamoto S."/>
            <person name="Yamane H."/>
            <person name="Yoshiki S."/>
            <person name="Yoshihara R."/>
            <person name="Yukawa K."/>
            <person name="Zhong H."/>
            <person name="Yano M."/>
            <person name="Yuan Q."/>
            <person name="Ouyang S."/>
            <person name="Liu J."/>
            <person name="Jones K.M."/>
            <person name="Gansberger K."/>
            <person name="Moffat K."/>
            <person name="Hill J."/>
            <person name="Bera J."/>
            <person name="Fadrosh D."/>
            <person name="Jin S."/>
            <person name="Johri S."/>
            <person name="Kim M."/>
            <person name="Overton L."/>
            <person name="Reardon M."/>
            <person name="Tsitrin T."/>
            <person name="Vuong H."/>
            <person name="Weaver B."/>
            <person name="Ciecko A."/>
            <person name="Tallon L."/>
            <person name="Jackson J."/>
            <person name="Pai G."/>
            <person name="Aken S.V."/>
            <person name="Utterback T."/>
            <person name="Reidmuller S."/>
            <person name="Feldblyum T."/>
            <person name="Hsiao J."/>
            <person name="Zismann V."/>
            <person name="Iobst S."/>
            <person name="de Vazeille A.R."/>
            <person name="Buell C.R."/>
            <person name="Ying K."/>
            <person name="Li Y."/>
            <person name="Lu T."/>
            <person name="Huang Y."/>
            <person name="Zhao Q."/>
            <person name="Feng Q."/>
            <person name="Zhang L."/>
            <person name="Zhu J."/>
            <person name="Weng Q."/>
            <person name="Mu J."/>
            <person name="Lu Y."/>
            <person name="Fan D."/>
            <person name="Liu Y."/>
            <person name="Guan J."/>
            <person name="Zhang Y."/>
            <person name="Yu S."/>
            <person name="Liu X."/>
            <person name="Zhang Y."/>
            <person name="Hong G."/>
            <person name="Han B."/>
            <person name="Choisne N."/>
            <person name="Demange N."/>
            <person name="Orjeda G."/>
            <person name="Samain S."/>
            <person name="Cattolico L."/>
            <person name="Pelletier E."/>
            <person name="Couloux A."/>
            <person name="Segurens B."/>
            <person name="Wincker P."/>
            <person name="D'Hont A."/>
            <person name="Scarpelli C."/>
            <person name="Weissenbach J."/>
            <person name="Salanoubat M."/>
            <person name="Quetier F."/>
            <person name="Yu Y."/>
            <person name="Kim H.R."/>
            <person name="Rambo T."/>
            <person name="Currie J."/>
            <person name="Collura K."/>
            <person name="Luo M."/>
            <person name="Yang T."/>
            <person name="Ammiraju J.S.S."/>
            <person name="Engler F."/>
            <person name="Soderlund C."/>
            <person name="Wing R.A."/>
            <person name="Palmer L.E."/>
            <person name="de la Bastide M."/>
            <person name="Spiegel L."/>
            <person name="Nascimento L."/>
            <person name="Zutavern T."/>
            <person name="O'Shaughnessy A."/>
            <person name="Dike S."/>
            <person name="Dedhia N."/>
            <person name="Preston R."/>
            <person name="Balija V."/>
            <person name="McCombie W.R."/>
            <person name="Chow T."/>
            <person name="Chen H."/>
            <person name="Chung M."/>
            <person name="Chen C."/>
            <person name="Shaw J."/>
            <person name="Wu H."/>
            <person name="Hsiao K."/>
            <person name="Chao Y."/>
            <person name="Chu M."/>
            <person name="Cheng C."/>
            <person name="Hour A."/>
            <person name="Lee P."/>
            <person name="Lin S."/>
            <person name="Lin Y."/>
            <person name="Liou J."/>
            <person name="Liu S."/>
            <person name="Hsing Y."/>
            <person name="Raghuvanshi S."/>
            <person name="Mohanty A."/>
            <person name="Bharti A.K."/>
            <person name="Gaur A."/>
            <person name="Gupta V."/>
            <person name="Kumar D."/>
            <person name="Ravi V."/>
            <person name="Vij S."/>
            <person name="Kapur A."/>
            <person name="Khurana P."/>
            <person name="Khurana P."/>
            <person name="Khurana J.P."/>
            <person name="Tyagi A.K."/>
            <person name="Gaikwad K."/>
            <person name="Singh A."/>
            <person name="Dalal V."/>
            <person name="Srivastava S."/>
            <person name="Dixit A."/>
            <person name="Pal A.K."/>
            <person name="Ghazi I.A."/>
            <person name="Yadav M."/>
            <person name="Pandit A."/>
            <person name="Bhargava A."/>
            <person name="Sureshbabu K."/>
            <person name="Batra K."/>
            <person name="Sharma T.R."/>
            <person name="Mohapatra T."/>
            <person name="Singh N.K."/>
            <person name="Messing J."/>
            <person name="Nelson A.B."/>
            <person name="Fuks G."/>
            <person name="Kavchok S."/>
            <person name="Keizer G."/>
            <person name="Linton E."/>
            <person name="Llaca V."/>
            <person name="Song R."/>
            <person name="Tanyolac B."/>
            <person name="Young S."/>
            <person name="Ho-Il K."/>
            <person name="Hahn J.H."/>
            <person name="Sangsakoo G."/>
            <person name="Vanavichit A."/>
            <person name="de Mattos Luiz.A.T."/>
            <person name="Zimmer P.D."/>
            <person name="Malone G."/>
            <person name="Dellagostin O."/>
            <person name="de Oliveira A.C."/>
            <person name="Bevan M."/>
            <person name="Bancroft I."/>
            <person name="Minx P."/>
            <person name="Cordum H."/>
            <person name="Wilson R."/>
            <person name="Cheng Z."/>
            <person name="Jin W."/>
            <person name="Jiang J."/>
            <person name="Leong S.A."/>
            <person name="Iwama H."/>
            <person name="Gojobori T."/>
            <person name="Itoh T."/>
            <person name="Niimura Y."/>
            <person name="Fujii Y."/>
            <person name="Habara T."/>
            <person name="Sakai H."/>
            <person name="Sato Y."/>
            <person name="Wilson G."/>
            <person name="Kumar K."/>
            <person name="McCouch S."/>
            <person name="Juretic N."/>
            <person name="Hoen D."/>
            <person name="Wright S."/>
            <person name="Bruskiewich R."/>
            <person name="Bureau T."/>
            <person name="Miyao A."/>
            <person name="Hirochika H."/>
            <person name="Nishikawa T."/>
            <person name="Kadowaki K."/>
            <person name="Sugiura M."/>
            <person name="Burr B."/>
            <person name="Sasaki T."/>
        </authorList>
    </citation>
    <scope>NUCLEOTIDE SEQUENCE [LARGE SCALE GENOMIC DNA]</scope>
    <source>
        <strain evidence="3">cv. Nipponbare</strain>
    </source>
</reference>
<protein>
    <submittedName>
        <fullName evidence="2">Os01g0379601 protein</fullName>
    </submittedName>
</protein>
<accession>A0A0P0V2N7</accession>
<evidence type="ECO:0000313" key="2">
    <source>
        <dbReference type="EMBL" id="BAS72226.1"/>
    </source>
</evidence>